<evidence type="ECO:0000313" key="1">
    <source>
        <dbReference type="EMBL" id="TWR30467.1"/>
    </source>
</evidence>
<evidence type="ECO:0000313" key="2">
    <source>
        <dbReference type="Proteomes" id="UP000320042"/>
    </source>
</evidence>
<gene>
    <name evidence="1" type="ORF">FPZ43_05870</name>
</gene>
<dbReference type="Proteomes" id="UP000320042">
    <property type="component" value="Unassembled WGS sequence"/>
</dbReference>
<accession>A0A563UGI6</accession>
<dbReference type="RefSeq" id="WP_146380925.1">
    <property type="nucleotide sequence ID" value="NZ_VOEJ01000002.1"/>
</dbReference>
<dbReference type="AlphaFoldDB" id="A0A563UGI6"/>
<organism evidence="1 2">
    <name type="scientific">Mucilaginibacter pallidiroseus</name>
    <dbReference type="NCBI Taxonomy" id="2599295"/>
    <lineage>
        <taxon>Bacteria</taxon>
        <taxon>Pseudomonadati</taxon>
        <taxon>Bacteroidota</taxon>
        <taxon>Sphingobacteriia</taxon>
        <taxon>Sphingobacteriales</taxon>
        <taxon>Sphingobacteriaceae</taxon>
        <taxon>Mucilaginibacter</taxon>
    </lineage>
</organism>
<reference evidence="1 2" key="1">
    <citation type="submission" date="2019-07" db="EMBL/GenBank/DDBJ databases">
        <authorList>
            <person name="Kim J."/>
        </authorList>
    </citation>
    <scope>NUCLEOTIDE SEQUENCE [LARGE SCALE GENOMIC DNA]</scope>
    <source>
        <strain evidence="2">dk17</strain>
    </source>
</reference>
<name>A0A563UGI6_9SPHI</name>
<sequence length="64" mass="7338">MNAKEHLVIEDDDINSFTEKLDEASEDGYKVVASNSFHFKHDNRGQAIYETLYYALLAKSLKDV</sequence>
<protein>
    <submittedName>
        <fullName evidence="1">Uncharacterized protein</fullName>
    </submittedName>
</protein>
<comment type="caution">
    <text evidence="1">The sequence shown here is derived from an EMBL/GenBank/DDBJ whole genome shotgun (WGS) entry which is preliminary data.</text>
</comment>
<dbReference type="OrthoDB" id="9909764at2"/>
<keyword evidence="2" id="KW-1185">Reference proteome</keyword>
<dbReference type="EMBL" id="VOEJ01000002">
    <property type="protein sequence ID" value="TWR30467.1"/>
    <property type="molecule type" value="Genomic_DNA"/>
</dbReference>
<proteinExistence type="predicted"/>